<reference evidence="2" key="1">
    <citation type="submission" date="2010-08" db="EMBL/GenBank/DDBJ databases">
        <authorList>
            <consortium name="Caenorhabditis japonica Sequencing Consortium"/>
            <person name="Wilson R.K."/>
        </authorList>
    </citation>
    <scope>NUCLEOTIDE SEQUENCE [LARGE SCALE GENOMIC DNA]</scope>
    <source>
        <strain evidence="2">DF5081</strain>
    </source>
</reference>
<dbReference type="EnsemblMetazoa" id="CJA20178b.1">
    <property type="protein sequence ID" value="CJA20178b.1"/>
    <property type="gene ID" value="WBGene00175749"/>
</dbReference>
<reference evidence="1" key="2">
    <citation type="submission" date="2022-06" db="UniProtKB">
        <authorList>
            <consortium name="EnsemblMetazoa"/>
        </authorList>
    </citation>
    <scope>IDENTIFICATION</scope>
    <source>
        <strain evidence="1">DF5081</strain>
    </source>
</reference>
<protein>
    <submittedName>
        <fullName evidence="1">Uncharacterized protein</fullName>
    </submittedName>
</protein>
<organism evidence="1 2">
    <name type="scientific">Caenorhabditis japonica</name>
    <dbReference type="NCBI Taxonomy" id="281687"/>
    <lineage>
        <taxon>Eukaryota</taxon>
        <taxon>Metazoa</taxon>
        <taxon>Ecdysozoa</taxon>
        <taxon>Nematoda</taxon>
        <taxon>Chromadorea</taxon>
        <taxon>Rhabditida</taxon>
        <taxon>Rhabditina</taxon>
        <taxon>Rhabditomorpha</taxon>
        <taxon>Rhabditoidea</taxon>
        <taxon>Rhabditidae</taxon>
        <taxon>Peloderinae</taxon>
        <taxon>Caenorhabditis</taxon>
    </lineage>
</organism>
<keyword evidence="2" id="KW-1185">Reference proteome</keyword>
<sequence>MMIHFHAAPITFRAMMRSWRFKSVARRAELQFLLVLRINGLPSTWHVSRTQEKAKMVPKCSIRLRSVLSPISASGAGHVGASTTTTLI</sequence>
<name>A0A8R1I5E0_CAEJA</name>
<dbReference type="AlphaFoldDB" id="A0A8R1I5E0"/>
<evidence type="ECO:0000313" key="1">
    <source>
        <dbReference type="EnsemblMetazoa" id="CJA20178b.1"/>
    </source>
</evidence>
<accession>A0A8R1I5E0</accession>
<proteinExistence type="predicted"/>
<evidence type="ECO:0000313" key="2">
    <source>
        <dbReference type="Proteomes" id="UP000005237"/>
    </source>
</evidence>
<dbReference type="Proteomes" id="UP000005237">
    <property type="component" value="Unassembled WGS sequence"/>
</dbReference>